<dbReference type="AlphaFoldDB" id="A0A1I1R7R9"/>
<dbReference type="STRING" id="1505723.SAMN04487792_0222"/>
<dbReference type="InterPro" id="IPR029039">
    <property type="entry name" value="Flavoprotein-like_sf"/>
</dbReference>
<dbReference type="RefSeq" id="WP_090092076.1">
    <property type="nucleotide sequence ID" value="NZ_CBCRVU010000001.1"/>
</dbReference>
<evidence type="ECO:0000256" key="1">
    <source>
        <dbReference type="ARBA" id="ARBA00006252"/>
    </source>
</evidence>
<dbReference type="Proteomes" id="UP000199599">
    <property type="component" value="Unassembled WGS sequence"/>
</dbReference>
<accession>A0A1I1R7R9</accession>
<dbReference type="Pfam" id="PF02525">
    <property type="entry name" value="Flavodoxin_2"/>
    <property type="match status" value="1"/>
</dbReference>
<dbReference type="GO" id="GO:0005829">
    <property type="term" value="C:cytosol"/>
    <property type="evidence" value="ECO:0007669"/>
    <property type="project" value="TreeGrafter"/>
</dbReference>
<name>A0A1I1R7R9_9LACO</name>
<dbReference type="SUPFAM" id="SSF52218">
    <property type="entry name" value="Flavoproteins"/>
    <property type="match status" value="1"/>
</dbReference>
<evidence type="ECO:0000256" key="2">
    <source>
        <dbReference type="ARBA" id="ARBA00023002"/>
    </source>
</evidence>
<organism evidence="4 5">
    <name type="scientific">Lactobacillus bombicola</name>
    <dbReference type="NCBI Taxonomy" id="1505723"/>
    <lineage>
        <taxon>Bacteria</taxon>
        <taxon>Bacillati</taxon>
        <taxon>Bacillota</taxon>
        <taxon>Bacilli</taxon>
        <taxon>Lactobacillales</taxon>
        <taxon>Lactobacillaceae</taxon>
        <taxon>Lactobacillus</taxon>
    </lineage>
</organism>
<dbReference type="EMBL" id="FOMN01000001">
    <property type="protein sequence ID" value="SFD30391.1"/>
    <property type="molecule type" value="Genomic_DNA"/>
</dbReference>
<feature type="domain" description="Flavodoxin-like fold" evidence="3">
    <location>
        <begin position="1"/>
        <end position="156"/>
    </location>
</feature>
<comment type="similarity">
    <text evidence="1">Belongs to the NAD(P)H dehydrogenase (quinone) family.</text>
</comment>
<proteinExistence type="inferred from homology"/>
<dbReference type="InterPro" id="IPR051545">
    <property type="entry name" value="NAD(P)H_dehydrogenase_qn"/>
</dbReference>
<dbReference type="InterPro" id="IPR003680">
    <property type="entry name" value="Flavodoxin_fold"/>
</dbReference>
<keyword evidence="2" id="KW-0560">Oxidoreductase</keyword>
<reference evidence="5" key="1">
    <citation type="submission" date="2016-10" db="EMBL/GenBank/DDBJ databases">
        <authorList>
            <person name="Varghese N."/>
            <person name="Submissions S."/>
        </authorList>
    </citation>
    <scope>NUCLEOTIDE SEQUENCE [LARGE SCALE GENOMIC DNA]</scope>
    <source>
        <strain evidence="5">R-53102</strain>
    </source>
</reference>
<dbReference type="PANTHER" id="PTHR10204:SF34">
    <property type="entry name" value="NAD(P)H DEHYDROGENASE [QUINONE] 1 ISOFORM 1"/>
    <property type="match status" value="1"/>
</dbReference>
<dbReference type="GO" id="GO:0003955">
    <property type="term" value="F:NAD(P)H dehydrogenase (quinone) activity"/>
    <property type="evidence" value="ECO:0007669"/>
    <property type="project" value="TreeGrafter"/>
</dbReference>
<gene>
    <name evidence="4" type="ORF">SAMN04487792_0222</name>
</gene>
<evidence type="ECO:0000313" key="4">
    <source>
        <dbReference type="EMBL" id="SFD30391.1"/>
    </source>
</evidence>
<dbReference type="PANTHER" id="PTHR10204">
    <property type="entry name" value="NAD P H OXIDOREDUCTASE-RELATED"/>
    <property type="match status" value="1"/>
</dbReference>
<evidence type="ECO:0000259" key="3">
    <source>
        <dbReference type="Pfam" id="PF02525"/>
    </source>
</evidence>
<protein>
    <submittedName>
        <fullName evidence="4">Putative NADPH-quinone reductase (Modulator of drug activity B)</fullName>
    </submittedName>
</protein>
<evidence type="ECO:0000313" key="5">
    <source>
        <dbReference type="Proteomes" id="UP000199599"/>
    </source>
</evidence>
<dbReference type="Gene3D" id="3.40.50.360">
    <property type="match status" value="1"/>
</dbReference>
<sequence length="198" mass="22961">MTTTIIYAHPYTKSFNHAILNKVIKAMRDNKEDYTIIDLYNDKFDPTYSAKELSLFSVGKTIDPLVSKYQKIIKNTDKVIFIFPIWWNDTPAIIKGFIDKVMKKDFAYNVGSTGLIGNLNNIKKTLVLTTSTSPTFYLKMFCGNAIKKVFINSTLKQLKFKNRVWKNFGNIDHSSMNKRNEYLEKIANYVSEWVVKNN</sequence>